<gene>
    <name evidence="2" type="ORF">E2I14_10905</name>
</gene>
<protein>
    <submittedName>
        <fullName evidence="2">HDOD domain-containing protein</fullName>
    </submittedName>
</protein>
<keyword evidence="3" id="KW-1185">Reference proteome</keyword>
<name>A0A4R5W1M3_9BURK</name>
<reference evidence="2 3" key="1">
    <citation type="submission" date="2019-03" db="EMBL/GenBank/DDBJ databases">
        <title>Sapientia aquatica gen. nov., sp. nov., isolated from a crater lake.</title>
        <authorList>
            <person name="Felfoldi T."/>
            <person name="Szabo A."/>
            <person name="Toth E."/>
            <person name="Schumann P."/>
            <person name="Keki Z."/>
            <person name="Marialigeti K."/>
            <person name="Mathe I."/>
        </authorList>
    </citation>
    <scope>NUCLEOTIDE SEQUENCE [LARGE SCALE GENOMIC DNA]</scope>
    <source>
        <strain evidence="2 3">SA-152</strain>
    </source>
</reference>
<proteinExistence type="predicted"/>
<dbReference type="RefSeq" id="WP_133328337.1">
    <property type="nucleotide sequence ID" value="NZ_SMYL01000004.1"/>
</dbReference>
<evidence type="ECO:0000313" key="3">
    <source>
        <dbReference type="Proteomes" id="UP000294829"/>
    </source>
</evidence>
<feature type="domain" description="HDOD" evidence="1">
    <location>
        <begin position="27"/>
        <end position="219"/>
    </location>
</feature>
<dbReference type="SUPFAM" id="SSF109604">
    <property type="entry name" value="HD-domain/PDEase-like"/>
    <property type="match status" value="1"/>
</dbReference>
<comment type="caution">
    <text evidence="2">The sequence shown here is derived from an EMBL/GenBank/DDBJ whole genome shotgun (WGS) entry which is preliminary data.</text>
</comment>
<dbReference type="Pfam" id="PF08668">
    <property type="entry name" value="HDOD"/>
    <property type="match status" value="1"/>
</dbReference>
<accession>A0A4R5W1M3</accession>
<evidence type="ECO:0000313" key="2">
    <source>
        <dbReference type="EMBL" id="TDK66091.1"/>
    </source>
</evidence>
<dbReference type="OrthoDB" id="9784953at2"/>
<dbReference type="AlphaFoldDB" id="A0A4R5W1M3"/>
<dbReference type="Gene3D" id="1.10.3210.10">
    <property type="entry name" value="Hypothetical protein af1432"/>
    <property type="match status" value="1"/>
</dbReference>
<dbReference type="PROSITE" id="PS51833">
    <property type="entry name" value="HDOD"/>
    <property type="match status" value="1"/>
</dbReference>
<dbReference type="PANTHER" id="PTHR33525:SF6">
    <property type="entry name" value="HDOD DOMAIN-CONTAINING PROTEIN"/>
    <property type="match status" value="1"/>
</dbReference>
<dbReference type="InterPro" id="IPR013976">
    <property type="entry name" value="HDOD"/>
</dbReference>
<dbReference type="Proteomes" id="UP000294829">
    <property type="component" value="Unassembled WGS sequence"/>
</dbReference>
<dbReference type="PANTHER" id="PTHR33525">
    <property type="match status" value="1"/>
</dbReference>
<dbReference type="EMBL" id="SMYL01000004">
    <property type="protein sequence ID" value="TDK66091.1"/>
    <property type="molecule type" value="Genomic_DNA"/>
</dbReference>
<organism evidence="2 3">
    <name type="scientific">Sapientia aquatica</name>
    <dbReference type="NCBI Taxonomy" id="1549640"/>
    <lineage>
        <taxon>Bacteria</taxon>
        <taxon>Pseudomonadati</taxon>
        <taxon>Pseudomonadota</taxon>
        <taxon>Betaproteobacteria</taxon>
        <taxon>Burkholderiales</taxon>
        <taxon>Oxalobacteraceae</taxon>
        <taxon>Sapientia</taxon>
    </lineage>
</organism>
<sequence>MKNSRPTIATDLASEQSIEKMLNTIRIPPRPSLLTDVQQELSCSQPSPPKLAGIIGQDVAMSAALLKLANSAYIGLKLKAKSVEQAVMRLGMDQCSLLLTGILARETVQIEGVSLASFWDQSTKRSKAMSFYAKKFGICRSDVAHTVGLFCNIGVPLLMTKFPNYEAQMAAHDPSDLRIITAIENDLFHTSHTALGALMARTWGLPDEVVDAILLHHQYAVLKDQNTAAIVRGLIAVALLVDHGIHRYHSQQDMREWLIGGEDVRNYLGISQHDADDIADEIHAMFDGVASS</sequence>
<dbReference type="InterPro" id="IPR052340">
    <property type="entry name" value="RNase_Y/CdgJ"/>
</dbReference>
<evidence type="ECO:0000259" key="1">
    <source>
        <dbReference type="PROSITE" id="PS51833"/>
    </source>
</evidence>